<dbReference type="Proteomes" id="UP000274756">
    <property type="component" value="Unassembled WGS sequence"/>
</dbReference>
<dbReference type="OrthoDB" id="14612at2759"/>
<dbReference type="InterPro" id="IPR049076">
    <property type="entry name" value="ACCA"/>
</dbReference>
<dbReference type="PANTHER" id="PTHR45728">
    <property type="entry name" value="ACETYL-COA CARBOXYLASE, ISOFORM A"/>
    <property type="match status" value="1"/>
</dbReference>
<evidence type="ECO:0000256" key="2">
    <source>
        <dbReference type="ARBA" id="ARBA00022598"/>
    </source>
</evidence>
<proteinExistence type="predicted"/>
<dbReference type="FunFam" id="3.30.1490.20:FF:000003">
    <property type="entry name" value="acetyl-CoA carboxylase isoform X1"/>
    <property type="match status" value="1"/>
</dbReference>
<keyword evidence="5" id="KW-0092">Biotin</keyword>
<reference evidence="9 11" key="2">
    <citation type="submission" date="2018-11" db="EMBL/GenBank/DDBJ databases">
        <authorList>
            <consortium name="Pathogen Informatics"/>
        </authorList>
    </citation>
    <scope>NUCLEOTIDE SEQUENCE [LARGE SCALE GENOMIC DNA]</scope>
</reference>
<evidence type="ECO:0000313" key="10">
    <source>
        <dbReference type="Proteomes" id="UP000038040"/>
    </source>
</evidence>
<keyword evidence="3 6" id="KW-0547">Nucleotide-binding</keyword>
<evidence type="ECO:0000313" key="11">
    <source>
        <dbReference type="Proteomes" id="UP000274756"/>
    </source>
</evidence>
<dbReference type="InterPro" id="IPR011761">
    <property type="entry name" value="ATP-grasp"/>
</dbReference>
<dbReference type="PANTHER" id="PTHR45728:SF3">
    <property type="entry name" value="ACETYL-COA CARBOXYLASE"/>
    <property type="match status" value="1"/>
</dbReference>
<dbReference type="Pfam" id="PF00289">
    <property type="entry name" value="Biotin_carb_N"/>
    <property type="match status" value="1"/>
</dbReference>
<keyword evidence="2" id="KW-0436">Ligase</keyword>
<keyword evidence="4 6" id="KW-0067">ATP-binding</keyword>
<accession>A0A158Q4V6</accession>
<dbReference type="STRING" id="318479.A0A158Q4V6"/>
<keyword evidence="11" id="KW-1185">Reference proteome</keyword>
<dbReference type="PROSITE" id="PS00867">
    <property type="entry name" value="CPSASE_2"/>
    <property type="match status" value="1"/>
</dbReference>
<dbReference type="SUPFAM" id="SSF56059">
    <property type="entry name" value="Glutathione synthetase ATP-binding domain-like"/>
    <property type="match status" value="1"/>
</dbReference>
<dbReference type="InterPro" id="IPR005479">
    <property type="entry name" value="CPAse_ATP-bd"/>
</dbReference>
<dbReference type="PROSITE" id="PS50979">
    <property type="entry name" value="BC"/>
    <property type="match status" value="1"/>
</dbReference>
<dbReference type="GO" id="GO:0006633">
    <property type="term" value="P:fatty acid biosynthetic process"/>
    <property type="evidence" value="ECO:0007669"/>
    <property type="project" value="TreeGrafter"/>
</dbReference>
<reference evidence="12" key="1">
    <citation type="submission" date="2016-04" db="UniProtKB">
        <authorList>
            <consortium name="WormBaseParasite"/>
        </authorList>
    </citation>
    <scope>IDENTIFICATION</scope>
</reference>
<dbReference type="InterPro" id="IPR013815">
    <property type="entry name" value="ATP_grasp_subdomain_1"/>
</dbReference>
<dbReference type="Pfam" id="PF02786">
    <property type="entry name" value="CPSase_L_D2"/>
    <property type="match status" value="1"/>
</dbReference>
<name>A0A158Q4V6_DRAME</name>
<protein>
    <submittedName>
        <fullName evidence="12">ATP-grasp domain-containing protein</fullName>
    </submittedName>
</protein>
<dbReference type="Gene3D" id="3.30.1490.20">
    <property type="entry name" value="ATP-grasp fold, A domain"/>
    <property type="match status" value="1"/>
</dbReference>
<evidence type="ECO:0000259" key="8">
    <source>
        <dbReference type="PROSITE" id="PS50979"/>
    </source>
</evidence>
<feature type="domain" description="ATP-grasp" evidence="7">
    <location>
        <begin position="182"/>
        <end position="349"/>
    </location>
</feature>
<gene>
    <name evidence="9" type="ORF">DME_LOCUS9370</name>
</gene>
<sequence length="355" mass="40293">MPTPALLTYNNRELGDFEKSNEVDQKAETFETVEDFLAKYADQKFARPINKLLIANNGMAAFKCVMSIRRWAQETFKDDRRIKFINLTTEQEVASNPEYLKMIDNFVFSESGGNESNYANVDEILKHSVSGEVDAVWAGWGHASENPDLPNGLMERNILFLVPVLPWSGSNIFLPEEDCQDYRTDIEVSEEIRQRACVTNHEEAICVLKEKKIPYPVMIKASEGGGGKGIRRVTCEADFEISFRRAEVPGGHIFLMHCLEGARHIEVQLLGDMYGQVIALRTRDCSVQRRCQKIIEEGPAIAAPTYVQKSMEADAVRLAKMVGYFSAGTVEYLYLPKNQQYFFLELNPRLQVENP</sequence>
<dbReference type="InterPro" id="IPR016185">
    <property type="entry name" value="PreATP-grasp_dom_sf"/>
</dbReference>
<evidence type="ECO:0000313" key="12">
    <source>
        <dbReference type="WBParaSite" id="DME_0000584601-mRNA-1"/>
    </source>
</evidence>
<dbReference type="Gene3D" id="3.30.470.20">
    <property type="entry name" value="ATP-grasp fold, B domain"/>
    <property type="match status" value="1"/>
</dbReference>
<dbReference type="GO" id="GO:0005739">
    <property type="term" value="C:mitochondrion"/>
    <property type="evidence" value="ECO:0007669"/>
    <property type="project" value="TreeGrafter"/>
</dbReference>
<dbReference type="Gene3D" id="3.40.50.20">
    <property type="match status" value="1"/>
</dbReference>
<evidence type="ECO:0000256" key="5">
    <source>
        <dbReference type="ARBA" id="ARBA00023267"/>
    </source>
</evidence>
<evidence type="ECO:0000256" key="4">
    <source>
        <dbReference type="ARBA" id="ARBA00022840"/>
    </source>
</evidence>
<dbReference type="Proteomes" id="UP000038040">
    <property type="component" value="Unplaced"/>
</dbReference>
<feature type="domain" description="Biotin carboxylation" evidence="8">
    <location>
        <begin position="48"/>
        <end position="355"/>
    </location>
</feature>
<dbReference type="InterPro" id="IPR005481">
    <property type="entry name" value="BC-like_N"/>
</dbReference>
<evidence type="ECO:0000256" key="6">
    <source>
        <dbReference type="PROSITE-ProRule" id="PRU00409"/>
    </source>
</evidence>
<evidence type="ECO:0000256" key="1">
    <source>
        <dbReference type="ARBA" id="ARBA00001953"/>
    </source>
</evidence>
<evidence type="ECO:0000313" key="9">
    <source>
        <dbReference type="EMBL" id="VDN59397.1"/>
    </source>
</evidence>
<dbReference type="GO" id="GO:0046872">
    <property type="term" value="F:metal ion binding"/>
    <property type="evidence" value="ECO:0007669"/>
    <property type="project" value="InterPro"/>
</dbReference>
<dbReference type="EMBL" id="UYYG01001181">
    <property type="protein sequence ID" value="VDN59397.1"/>
    <property type="molecule type" value="Genomic_DNA"/>
</dbReference>
<dbReference type="SUPFAM" id="SSF52440">
    <property type="entry name" value="PreATP-grasp domain"/>
    <property type="match status" value="1"/>
</dbReference>
<dbReference type="PROSITE" id="PS50975">
    <property type="entry name" value="ATP_GRASP"/>
    <property type="match status" value="1"/>
</dbReference>
<dbReference type="GO" id="GO:0003989">
    <property type="term" value="F:acetyl-CoA carboxylase activity"/>
    <property type="evidence" value="ECO:0007669"/>
    <property type="project" value="InterPro"/>
</dbReference>
<dbReference type="AlphaFoldDB" id="A0A158Q4V6"/>
<dbReference type="WBParaSite" id="DME_0000584601-mRNA-1">
    <property type="protein sequence ID" value="DME_0000584601-mRNA-1"/>
    <property type="gene ID" value="DME_0000584601"/>
</dbReference>
<comment type="cofactor">
    <cofactor evidence="1">
        <name>biotin</name>
        <dbReference type="ChEBI" id="CHEBI:57586"/>
    </cofactor>
</comment>
<dbReference type="GO" id="GO:0005524">
    <property type="term" value="F:ATP binding"/>
    <property type="evidence" value="ECO:0007669"/>
    <property type="project" value="UniProtKB-UniRule"/>
</dbReference>
<evidence type="ECO:0000259" key="7">
    <source>
        <dbReference type="PROSITE" id="PS50975"/>
    </source>
</evidence>
<organism evidence="10 12">
    <name type="scientific">Dracunculus medinensis</name>
    <name type="common">Guinea worm</name>
    <dbReference type="NCBI Taxonomy" id="318479"/>
    <lineage>
        <taxon>Eukaryota</taxon>
        <taxon>Metazoa</taxon>
        <taxon>Ecdysozoa</taxon>
        <taxon>Nematoda</taxon>
        <taxon>Chromadorea</taxon>
        <taxon>Rhabditida</taxon>
        <taxon>Spirurina</taxon>
        <taxon>Dracunculoidea</taxon>
        <taxon>Dracunculidae</taxon>
        <taxon>Dracunculus</taxon>
    </lineage>
</organism>
<dbReference type="InterPro" id="IPR011764">
    <property type="entry name" value="Biotin_carboxylation_dom"/>
</dbReference>
<evidence type="ECO:0000256" key="3">
    <source>
        <dbReference type="ARBA" id="ARBA00022741"/>
    </source>
</evidence>
<dbReference type="PROSITE" id="PS00866">
    <property type="entry name" value="CPSASE_1"/>
    <property type="match status" value="1"/>
</dbReference>